<dbReference type="SUPFAM" id="SSF51445">
    <property type="entry name" value="(Trans)glycosidases"/>
    <property type="match status" value="1"/>
</dbReference>
<dbReference type="Proteomes" id="UP001055108">
    <property type="component" value="Unassembled WGS sequence"/>
</dbReference>
<feature type="domain" description="GTA TIM-barrel-like" evidence="2">
    <location>
        <begin position="423"/>
        <end position="726"/>
    </location>
</feature>
<dbReference type="InterPro" id="IPR032876">
    <property type="entry name" value="J_dom"/>
</dbReference>
<dbReference type="Gene3D" id="3.20.20.80">
    <property type="entry name" value="Glycosidases"/>
    <property type="match status" value="1"/>
</dbReference>
<name>A0AA37M9E3_9HYPH</name>
<dbReference type="EMBL" id="BPQM01000002">
    <property type="protein sequence ID" value="GJD76923.1"/>
    <property type="molecule type" value="Genomic_DNA"/>
</dbReference>
<dbReference type="InterPro" id="IPR017853">
    <property type="entry name" value="GH"/>
</dbReference>
<evidence type="ECO:0000256" key="1">
    <source>
        <dbReference type="SAM" id="MobiDB-lite"/>
    </source>
</evidence>
<reference evidence="5" key="2">
    <citation type="submission" date="2021-08" db="EMBL/GenBank/DDBJ databases">
        <authorList>
            <person name="Tani A."/>
            <person name="Ola A."/>
            <person name="Ogura Y."/>
            <person name="Katsura K."/>
            <person name="Hayashi T."/>
        </authorList>
    </citation>
    <scope>NUCLEOTIDE SEQUENCE</scope>
    <source>
        <strain evidence="5">NBRC 103626</strain>
    </source>
</reference>
<gene>
    <name evidence="5" type="ORF">NBEOAGPD_0124</name>
</gene>
<evidence type="ECO:0000313" key="6">
    <source>
        <dbReference type="Proteomes" id="UP001055108"/>
    </source>
</evidence>
<feature type="region of interest" description="Disordered" evidence="1">
    <location>
        <begin position="860"/>
        <end position="881"/>
    </location>
</feature>
<feature type="domain" description="Tip attachment protein J" evidence="3">
    <location>
        <begin position="784"/>
        <end position="949"/>
    </location>
</feature>
<dbReference type="Pfam" id="PF13547">
    <property type="entry name" value="GTA_TIM"/>
    <property type="match status" value="1"/>
</dbReference>
<proteinExistence type="predicted"/>
<organism evidence="5 6">
    <name type="scientific">Methylobacterium gregans</name>
    <dbReference type="NCBI Taxonomy" id="374424"/>
    <lineage>
        <taxon>Bacteria</taxon>
        <taxon>Pseudomonadati</taxon>
        <taxon>Pseudomonadota</taxon>
        <taxon>Alphaproteobacteria</taxon>
        <taxon>Hyphomicrobiales</taxon>
        <taxon>Methylobacteriaceae</taxon>
        <taxon>Methylobacterium</taxon>
    </lineage>
</organism>
<comment type="caution">
    <text evidence="5">The sequence shown here is derived from an EMBL/GenBank/DDBJ whole genome shotgun (WGS) entry which is preliminary data.</text>
</comment>
<feature type="compositionally biased region" description="Low complexity" evidence="1">
    <location>
        <begin position="656"/>
        <end position="666"/>
    </location>
</feature>
<feature type="compositionally biased region" description="Low complexity" evidence="1">
    <location>
        <begin position="866"/>
        <end position="876"/>
    </location>
</feature>
<dbReference type="InterPro" id="IPR056490">
    <property type="entry name" value="Rcc01698_C"/>
</dbReference>
<dbReference type="Pfam" id="PF13550">
    <property type="entry name" value="Phage-tail_3"/>
    <property type="match status" value="1"/>
</dbReference>
<evidence type="ECO:0000259" key="3">
    <source>
        <dbReference type="Pfam" id="PF13550"/>
    </source>
</evidence>
<feature type="region of interest" description="Disordered" evidence="1">
    <location>
        <begin position="642"/>
        <end position="667"/>
    </location>
</feature>
<accession>A0AA37M9E3</accession>
<protein>
    <recommendedName>
        <fullName evidence="7">Gene transfer agent (GTA) like protein</fullName>
    </recommendedName>
</protein>
<dbReference type="CDD" id="cd19607">
    <property type="entry name" value="GTA_TIM-barrel-like"/>
    <property type="match status" value="1"/>
</dbReference>
<dbReference type="Pfam" id="PF23666">
    <property type="entry name" value="Rcc01698_C"/>
    <property type="match status" value="1"/>
</dbReference>
<evidence type="ECO:0000259" key="2">
    <source>
        <dbReference type="Pfam" id="PF13547"/>
    </source>
</evidence>
<reference evidence="5" key="1">
    <citation type="journal article" date="2016" name="Front. Microbiol.">
        <title>Genome Sequence of the Piezophilic, Mesophilic Sulfate-Reducing Bacterium Desulfovibrio indicus J2T.</title>
        <authorList>
            <person name="Cao J."/>
            <person name="Maignien L."/>
            <person name="Shao Z."/>
            <person name="Alain K."/>
            <person name="Jebbar M."/>
        </authorList>
    </citation>
    <scope>NUCLEOTIDE SEQUENCE</scope>
    <source>
        <strain evidence="5">NBRC 103626</strain>
    </source>
</reference>
<evidence type="ECO:0008006" key="7">
    <source>
        <dbReference type="Google" id="ProtNLM"/>
    </source>
</evidence>
<dbReference type="InterPro" id="IPR025195">
    <property type="entry name" value="GTA_TIM_dom"/>
</dbReference>
<keyword evidence="6" id="KW-1185">Reference proteome</keyword>
<dbReference type="RefSeq" id="WP_238300462.1">
    <property type="nucleotide sequence ID" value="NZ_BPQM01000002.1"/>
</dbReference>
<evidence type="ECO:0000259" key="4">
    <source>
        <dbReference type="Pfam" id="PF23666"/>
    </source>
</evidence>
<evidence type="ECO:0000313" key="5">
    <source>
        <dbReference type="EMBL" id="GJD76923.1"/>
    </source>
</evidence>
<feature type="domain" description="Rcc01698-like C-terminal" evidence="4">
    <location>
        <begin position="1044"/>
        <end position="1144"/>
    </location>
</feature>
<sequence length="1304" mass="135581">MATLILSTAGSVVGTALGGPIGGVIGQTLGAAAGGAIDGALLGGRSGPRHVAGPRLADVAGLGSTEGDPVPRVYGRARIGGTLIWATRPLEVANTAVERAGAGAKGGGGQRTVRTAYAYFANLAVGLCEGEIACIRRIWADGRELDQTGLTLRVHRGGTDQAPDPLVVAKEGPENAPGYRGLAYVVFEGLPLADFGNRIPQFAFEVVRPVNGLAPLVRAVDLIPGASEFALDPNLVTVDLGLGRTRPANRHQVQAATDVTASLDALQALCPNLARVAVVVSWFGDDLRAGTCRVVPKVEDGGRATTGDLWQVAGIPRAGAAVMSRAPDGTPAFGGTPSDAGLTRLVAELARRGLAVVLYPFVMMDIPHGNGLPDPHDAAAAGQPPYPWRGRITCHPAPGAPGSPDGTAAASAQVAAFFGGPEGYRRQVLHYATLAAGWAAAGTPLAGLVIGSELVGLTRVRGAAGYPAVDALRGLAADARAILGPAVPLVYAADWTEYGAHVRDGGAEIRFPLDPLFADPNIAAVGIDYYPPLTDWRNAPGHADAALADTIHDRAYLTGSCGRGEAFDWYYPDAEARAAQSRVPITDGRYGKPWLYRAKDLVGWWSNRHVERVGGVETGPTPWVPRGKPIWLTEIGVPAVDKGTNGPNVFPDPKSSESAAPPGSAGTRDELIQLRGLEAILTRFDPAAPGFSEAHNPVSPLYGGRMVDPAAIFVWAWDARPFPAFPETDAVWADTGNWRVGHWITGRIEGCDLDRLVAAILADLGVDATARIEAAAFLDGYVIDRPLSARAALEPLAQLYGLDVSAVAGTLRLRGPRRETALALSEDDLVRLAETEAPLAQVRAEESALPRSVELGFTDSESPGYRRATAAASRPAGGRRRESRIEAAIVTRRASAEALTEALLDRTIAGRDTARLTLSPRLVALEPGDLVALPAARAAGPALQRVTRIDDGPAGRRLETRGVPLHGAGPARRAAVRLGGSVPAPALPGRPFCAVLDLPAERGEPAALQWLAVAADPWPGAVAVWRGAGADGPLALHRTLDHPACLGRTLSALPPGPLWRIDRAARLDVTLRHAGALASLDEAAWLSGGNTFAVVAPDGTVEILSAAEAPLTGPETWRLARMLRGLGNSEAAAARGAPAGSLIVRLDGGAVVPLVDRLDEAGRSFRYRIGPAARDPGDPAFAEVSASAGLGAFRPLSPVHLRARREAAGIRLTWIRRARGASDSWEPAEIPLDEPEAYRVAILGPDGRTLRAVATAEPALLYPAADESADFGAAQAALTVAVEQAGALAGPGAPAQARVPVRAG</sequence>